<name>A0A166BMY3_EXIGL</name>
<proteinExistence type="predicted"/>
<dbReference type="Proteomes" id="UP000077266">
    <property type="component" value="Unassembled WGS sequence"/>
</dbReference>
<dbReference type="OrthoDB" id="3248001at2759"/>
<feature type="compositionally biased region" description="Low complexity" evidence="1">
    <location>
        <begin position="278"/>
        <end position="306"/>
    </location>
</feature>
<feature type="region of interest" description="Disordered" evidence="1">
    <location>
        <begin position="122"/>
        <end position="144"/>
    </location>
</feature>
<gene>
    <name evidence="2" type="ORF">EXIGLDRAFT_829105</name>
</gene>
<feature type="compositionally biased region" description="Low complexity" evidence="1">
    <location>
        <begin position="133"/>
        <end position="142"/>
    </location>
</feature>
<dbReference type="EMBL" id="KV425887">
    <property type="protein sequence ID" value="KZW02570.1"/>
    <property type="molecule type" value="Genomic_DNA"/>
</dbReference>
<dbReference type="GO" id="GO:0003677">
    <property type="term" value="F:DNA binding"/>
    <property type="evidence" value="ECO:0007669"/>
    <property type="project" value="TreeGrafter"/>
</dbReference>
<organism evidence="2 3">
    <name type="scientific">Exidia glandulosa HHB12029</name>
    <dbReference type="NCBI Taxonomy" id="1314781"/>
    <lineage>
        <taxon>Eukaryota</taxon>
        <taxon>Fungi</taxon>
        <taxon>Dikarya</taxon>
        <taxon>Basidiomycota</taxon>
        <taxon>Agaricomycotina</taxon>
        <taxon>Agaricomycetes</taxon>
        <taxon>Auriculariales</taxon>
        <taxon>Exidiaceae</taxon>
        <taxon>Exidia</taxon>
    </lineage>
</organism>
<feature type="region of interest" description="Disordered" evidence="1">
    <location>
        <begin position="266"/>
        <end position="306"/>
    </location>
</feature>
<reference evidence="2 3" key="1">
    <citation type="journal article" date="2016" name="Mol. Biol. Evol.">
        <title>Comparative Genomics of Early-Diverging Mushroom-Forming Fungi Provides Insights into the Origins of Lignocellulose Decay Capabilities.</title>
        <authorList>
            <person name="Nagy L.G."/>
            <person name="Riley R."/>
            <person name="Tritt A."/>
            <person name="Adam C."/>
            <person name="Daum C."/>
            <person name="Floudas D."/>
            <person name="Sun H."/>
            <person name="Yadav J.S."/>
            <person name="Pangilinan J."/>
            <person name="Larsson K.H."/>
            <person name="Matsuura K."/>
            <person name="Barry K."/>
            <person name="Labutti K."/>
            <person name="Kuo R."/>
            <person name="Ohm R.A."/>
            <person name="Bhattacharya S.S."/>
            <person name="Shirouzu T."/>
            <person name="Yoshinaga Y."/>
            <person name="Martin F.M."/>
            <person name="Grigoriev I.V."/>
            <person name="Hibbett D.S."/>
        </authorList>
    </citation>
    <scope>NUCLEOTIDE SEQUENCE [LARGE SCALE GENOMIC DNA]</scope>
    <source>
        <strain evidence="2 3">HHB12029</strain>
    </source>
</reference>
<dbReference type="Pfam" id="PF09729">
    <property type="entry name" value="Gti1_Pac2"/>
    <property type="match status" value="1"/>
</dbReference>
<feature type="region of interest" description="Disordered" evidence="1">
    <location>
        <begin position="370"/>
        <end position="407"/>
    </location>
</feature>
<sequence>MNAENKPTRYLATPYGGQIAACYIRDVYDVVAILNAWHNRLVPECTRRLKDSEKHLYIRSGWWVIFPVDLCGVNRWTDTHKWSPSRVQGNFFIYRQIDAPRSRQARKLISHPYNRAARDVRLSAGRSRVQQHSSGESSSSSYSDDEWANREFDRTIVSSWTDNTAFTKDGICKKTFALVYQGRDYRIISYYNPDDAQSGALPRASEVPLYANLETDPEMLAQAQYRKANKRERTIGPLSELLDPYTNLNARLDRFPCMPEPIDTSFGYGSNATSDSELTSSPSMSHASTSSSALTSPTYLTSPSTSLSMYSSAADLHWMPVEPSPVAPLFHRVQSHQHPQQFSGPSQPVQDVDDGGMVQHISRMSLGRAVGHGQAQLPGRTPASSPIASTSQPHQWHQQHHPRGQQQDSYVYELSRALVPMQAAHMHDNSPYVSAFNAPHMQSITLAEEQQLYTLPPSPNLTVSDGSCASYLTYYPMIGASAYSNVAEPLDLAMPTEDPNMFPVQMASHAF</sequence>
<feature type="compositionally biased region" description="Polar residues" evidence="1">
    <location>
        <begin position="267"/>
        <end position="277"/>
    </location>
</feature>
<evidence type="ECO:0000313" key="3">
    <source>
        <dbReference type="Proteomes" id="UP000077266"/>
    </source>
</evidence>
<evidence type="ECO:0000313" key="2">
    <source>
        <dbReference type="EMBL" id="KZW02570.1"/>
    </source>
</evidence>
<evidence type="ECO:0000256" key="1">
    <source>
        <dbReference type="SAM" id="MobiDB-lite"/>
    </source>
</evidence>
<protein>
    <recommendedName>
        <fullName evidence="4">Gti1/Pac2 family-domain-containing protein</fullName>
    </recommendedName>
</protein>
<accession>A0A166BMY3</accession>
<evidence type="ECO:0008006" key="4">
    <source>
        <dbReference type="Google" id="ProtNLM"/>
    </source>
</evidence>
<feature type="compositionally biased region" description="Polar residues" evidence="1">
    <location>
        <begin position="382"/>
        <end position="391"/>
    </location>
</feature>
<dbReference type="AlphaFoldDB" id="A0A166BMY3"/>
<dbReference type="InterPro" id="IPR018608">
    <property type="entry name" value="Gti1/Pac2"/>
</dbReference>
<dbReference type="PANTHER" id="PTHR28027">
    <property type="entry name" value="TRANSCRIPTIONAL REGULATOR MIT1"/>
    <property type="match status" value="1"/>
</dbReference>
<keyword evidence="3" id="KW-1185">Reference proteome</keyword>
<dbReference type="PANTHER" id="PTHR28027:SF2">
    <property type="entry name" value="TRANSCRIPTIONAL REGULATOR MIT1"/>
    <property type="match status" value="1"/>
</dbReference>
<dbReference type="InParanoid" id="A0A166BMY3"/>